<gene>
    <name evidence="1" type="ORF">VKT23_009407</name>
</gene>
<sequence>MLQAATFAGLVASAYIRQRQTDSDFFFTEYDIARPEGDGFETCVDDDCASDSWRAIADNEGGSDICGSFSASVVGYRIAGDNSSSVIYQCDDSVQPLIVHFHEDTVEMSVFWIHTISQTWPSSGSNKRDFAPLPFQNRVISASNIECRPNLPLSIEVTDANGVTQNVNGTDDIRVDVPEALPANVTVSVDGGASFAEMVVTGDEKVLVSFGNGQAPTVSTGYNLQMQICPD</sequence>
<reference evidence="1 2" key="1">
    <citation type="submission" date="2024-01" db="EMBL/GenBank/DDBJ databases">
        <title>A draft genome for the cacao thread blight pathogen Marasmiellus scandens.</title>
        <authorList>
            <person name="Baruah I.K."/>
            <person name="Leung J."/>
            <person name="Bukari Y."/>
            <person name="Amoako-Attah I."/>
            <person name="Meinhardt L.W."/>
            <person name="Bailey B.A."/>
            <person name="Cohen S.P."/>
        </authorList>
    </citation>
    <scope>NUCLEOTIDE SEQUENCE [LARGE SCALE GENOMIC DNA]</scope>
    <source>
        <strain evidence="1 2">GH-19</strain>
    </source>
</reference>
<comment type="caution">
    <text evidence="1">The sequence shown here is derived from an EMBL/GenBank/DDBJ whole genome shotgun (WGS) entry which is preliminary data.</text>
</comment>
<organism evidence="1 2">
    <name type="scientific">Marasmiellus scandens</name>
    <dbReference type="NCBI Taxonomy" id="2682957"/>
    <lineage>
        <taxon>Eukaryota</taxon>
        <taxon>Fungi</taxon>
        <taxon>Dikarya</taxon>
        <taxon>Basidiomycota</taxon>
        <taxon>Agaricomycotina</taxon>
        <taxon>Agaricomycetes</taxon>
        <taxon>Agaricomycetidae</taxon>
        <taxon>Agaricales</taxon>
        <taxon>Marasmiineae</taxon>
        <taxon>Omphalotaceae</taxon>
        <taxon>Marasmiellus</taxon>
    </lineage>
</organism>
<dbReference type="Proteomes" id="UP001498398">
    <property type="component" value="Unassembled WGS sequence"/>
</dbReference>
<accession>A0ABR1JG65</accession>
<name>A0ABR1JG65_9AGAR</name>
<keyword evidence="2" id="KW-1185">Reference proteome</keyword>
<dbReference type="EMBL" id="JBANRG010000015">
    <property type="protein sequence ID" value="KAK7460692.1"/>
    <property type="molecule type" value="Genomic_DNA"/>
</dbReference>
<protein>
    <submittedName>
        <fullName evidence="1">Uncharacterized protein</fullName>
    </submittedName>
</protein>
<evidence type="ECO:0000313" key="2">
    <source>
        <dbReference type="Proteomes" id="UP001498398"/>
    </source>
</evidence>
<evidence type="ECO:0000313" key="1">
    <source>
        <dbReference type="EMBL" id="KAK7460692.1"/>
    </source>
</evidence>
<proteinExistence type="predicted"/>